<evidence type="ECO:0000313" key="4">
    <source>
        <dbReference type="Proteomes" id="UP000075714"/>
    </source>
</evidence>
<dbReference type="GO" id="GO:0005930">
    <property type="term" value="C:axoneme"/>
    <property type="evidence" value="ECO:0007669"/>
    <property type="project" value="UniProtKB-SubCell"/>
</dbReference>
<evidence type="ECO:0000313" key="3">
    <source>
        <dbReference type="EMBL" id="KXZ55663.1"/>
    </source>
</evidence>
<accession>A0A150H0Y2</accession>
<dbReference type="OrthoDB" id="534486at2759"/>
<dbReference type="EMBL" id="LSYV01000003">
    <property type="protein sequence ID" value="KXZ55663.1"/>
    <property type="molecule type" value="Genomic_DNA"/>
</dbReference>
<proteinExistence type="predicted"/>
<comment type="caution">
    <text evidence="3">The sequence shown here is derived from an EMBL/GenBank/DDBJ whole genome shotgun (WGS) entry which is preliminary data.</text>
</comment>
<name>A0A150H0Y2_GONPE</name>
<evidence type="ECO:0000256" key="1">
    <source>
        <dbReference type="ARBA" id="ARBA00004430"/>
    </source>
</evidence>
<dbReference type="Gene3D" id="3.80.10.10">
    <property type="entry name" value="Ribonuclease Inhibitor"/>
    <property type="match status" value="1"/>
</dbReference>
<feature type="region of interest" description="Disordered" evidence="2">
    <location>
        <begin position="432"/>
        <end position="478"/>
    </location>
</feature>
<organism evidence="3 4">
    <name type="scientific">Gonium pectorale</name>
    <name type="common">Green alga</name>
    <dbReference type="NCBI Taxonomy" id="33097"/>
    <lineage>
        <taxon>Eukaryota</taxon>
        <taxon>Viridiplantae</taxon>
        <taxon>Chlorophyta</taxon>
        <taxon>core chlorophytes</taxon>
        <taxon>Chlorophyceae</taxon>
        <taxon>CS clade</taxon>
        <taxon>Chlamydomonadales</taxon>
        <taxon>Volvocaceae</taxon>
        <taxon>Gonium</taxon>
    </lineage>
</organism>
<dbReference type="Proteomes" id="UP000075714">
    <property type="component" value="Unassembled WGS sequence"/>
</dbReference>
<keyword evidence="4" id="KW-1185">Reference proteome</keyword>
<feature type="region of interest" description="Disordered" evidence="2">
    <location>
        <begin position="132"/>
        <end position="158"/>
    </location>
</feature>
<gene>
    <name evidence="3" type="ORF">GPECTOR_2g1213</name>
</gene>
<dbReference type="AlphaFoldDB" id="A0A150H0Y2"/>
<sequence length="836" mass="86006">MVSVIGGDVLTAAQSVPSLISILKTLPPDSLRRNLVCAFGRPQSEGEGAHPPIAAHQWLPGQWTPVLYGLSREWRVFARTVLTHSLTVDLAITVSLQRPAFGSGTGGLDFLDTFLAGFPCLQHLTLLAGNGGAPVDDSPRPNPDGADANGGGAGQPGLAMADVETVASAAQQLLRMDRAGARAGSSFTASHRSGPRLTTLELRLHPAVWRTLSDDELFLQRLAAAHPSLETLTLHIAGTATAPAPAADTVPSAAGVAVARVGVGSLAPLGNLTKLRLAGPIAVEGLTALTQLQSLSMEGVASYGGAGVLQLLPTLTSLRVCDSHLRPIPVATVNAKASASDAAAAACVLLQLRCNPSPSALRALRLPDVVVGYKDWALLVQLCPTLQELEVASVTPHRSRAARGADAGGASGAAAGVPDWFVRATTGDEVGYSTGSGAGTSTGSDGRVPSRTAARRSDGESSDSGADQDEDGGLAAARTTAAAGGCPFAHVIGSGAKNSVKSVGPRGHKSDVAGDGPVLRGLRRLMLWQYVAPWQLVQLLKVLPGLQELQASLLLDDPPDVPAAMLRPAAVAVLRPLVDALQPLRDVNLAVSCDPAAVTGQLAGVFLMDSGLAEVPGIRGLSLHVWVAAQIQLGALAVLSQLRSLELTLGKQEQVILLDSAPPLARDAQESELSVLTRLHRLSYLSLRITPGIWNEIQGRTGRVTAGAALRLAMSFGAGQQLLFVADVHREICEDEAISLVKSVEMATGQIGSAWAVSAWVEETAECIMGLGPSGGGSGTLGGNGGDGVVLRVVWTPELVRRLLAVAAGVEGASCGGLAVSFMGAEEERLGRVLGS</sequence>
<reference evidence="4" key="1">
    <citation type="journal article" date="2016" name="Nat. Commun.">
        <title>The Gonium pectorale genome demonstrates co-option of cell cycle regulation during the evolution of multicellularity.</title>
        <authorList>
            <person name="Hanschen E.R."/>
            <person name="Marriage T.N."/>
            <person name="Ferris P.J."/>
            <person name="Hamaji T."/>
            <person name="Toyoda A."/>
            <person name="Fujiyama A."/>
            <person name="Neme R."/>
            <person name="Noguchi H."/>
            <person name="Minakuchi Y."/>
            <person name="Suzuki M."/>
            <person name="Kawai-Toyooka H."/>
            <person name="Smith D.R."/>
            <person name="Sparks H."/>
            <person name="Anderson J."/>
            <person name="Bakaric R."/>
            <person name="Luria V."/>
            <person name="Karger A."/>
            <person name="Kirschner M.W."/>
            <person name="Durand P.M."/>
            <person name="Michod R.E."/>
            <person name="Nozaki H."/>
            <person name="Olson B.J."/>
        </authorList>
    </citation>
    <scope>NUCLEOTIDE SEQUENCE [LARGE SCALE GENOMIC DNA]</scope>
    <source>
        <strain evidence="4">NIES-2863</strain>
    </source>
</reference>
<dbReference type="InterPro" id="IPR032675">
    <property type="entry name" value="LRR_dom_sf"/>
</dbReference>
<evidence type="ECO:0000256" key="2">
    <source>
        <dbReference type="SAM" id="MobiDB-lite"/>
    </source>
</evidence>
<protein>
    <submittedName>
        <fullName evidence="3">Uncharacterized protein</fullName>
    </submittedName>
</protein>
<comment type="subcellular location">
    <subcellularLocation>
        <location evidence="1">Cytoplasm</location>
        <location evidence="1">Cytoskeleton</location>
        <location evidence="1">Cilium axoneme</location>
    </subcellularLocation>
</comment>